<dbReference type="GO" id="GO:0005634">
    <property type="term" value="C:nucleus"/>
    <property type="evidence" value="ECO:0007669"/>
    <property type="project" value="UniProtKB-SubCell"/>
</dbReference>
<dbReference type="EMBL" id="NBAG03001565">
    <property type="protein sequence ID" value="PNI10895.1"/>
    <property type="molecule type" value="Genomic_DNA"/>
</dbReference>
<feature type="domain" description="C2H2-type" evidence="11">
    <location>
        <begin position="200"/>
        <end position="227"/>
    </location>
</feature>
<dbReference type="InterPro" id="IPR013087">
    <property type="entry name" value="Znf_C2H2_type"/>
</dbReference>
<dbReference type="FunFam" id="3.30.160.60:FF:002524">
    <property type="entry name" value="Zinc finger protein 705F"/>
    <property type="match status" value="3"/>
</dbReference>
<dbReference type="SUPFAM" id="SSF109640">
    <property type="entry name" value="KRAB domain (Kruppel-associated box)"/>
    <property type="match status" value="1"/>
</dbReference>
<dbReference type="SMART" id="SM00349">
    <property type="entry name" value="KRAB"/>
    <property type="match status" value="1"/>
</dbReference>
<evidence type="ECO:0000259" key="11">
    <source>
        <dbReference type="PROSITE" id="PS50157"/>
    </source>
</evidence>
<comment type="caution">
    <text evidence="13">The sequence shown here is derived from an EMBL/GenBank/DDBJ whole genome shotgun (WGS) entry which is preliminary data.</text>
</comment>
<evidence type="ECO:0000256" key="3">
    <source>
        <dbReference type="ARBA" id="ARBA00022737"/>
    </source>
</evidence>
<dbReference type="Proteomes" id="UP000236370">
    <property type="component" value="Unassembled WGS sequence"/>
</dbReference>
<dbReference type="PANTHER" id="PTHR24381">
    <property type="entry name" value="ZINC FINGER PROTEIN"/>
    <property type="match status" value="1"/>
</dbReference>
<dbReference type="Gene3D" id="3.30.160.60">
    <property type="entry name" value="Classic Zinc Finger"/>
    <property type="match status" value="5"/>
</dbReference>
<keyword evidence="6" id="KW-0805">Transcription regulation</keyword>
<dbReference type="GO" id="GO:0006355">
    <property type="term" value="P:regulation of DNA-templated transcription"/>
    <property type="evidence" value="ECO:0007669"/>
    <property type="project" value="InterPro"/>
</dbReference>
<evidence type="ECO:0000256" key="4">
    <source>
        <dbReference type="ARBA" id="ARBA00022771"/>
    </source>
</evidence>
<protein>
    <submittedName>
        <fullName evidence="13">ZNF705D isoform 2</fullName>
    </submittedName>
</protein>
<evidence type="ECO:0000256" key="1">
    <source>
        <dbReference type="ARBA" id="ARBA00004123"/>
    </source>
</evidence>
<evidence type="ECO:0000259" key="12">
    <source>
        <dbReference type="PROSITE" id="PS50805"/>
    </source>
</evidence>
<evidence type="ECO:0000256" key="2">
    <source>
        <dbReference type="ARBA" id="ARBA00022723"/>
    </source>
</evidence>
<dbReference type="PROSITE" id="PS50805">
    <property type="entry name" value="KRAB"/>
    <property type="match status" value="1"/>
</dbReference>
<dbReference type="InterPro" id="IPR036236">
    <property type="entry name" value="Znf_C2H2_sf"/>
</dbReference>
<feature type="domain" description="C2H2-type" evidence="11">
    <location>
        <begin position="172"/>
        <end position="199"/>
    </location>
</feature>
<sequence length="303" mass="35285">MHSLEKVTFEDVAIDFTQEEWAMMDTSKRKLYRDVMLENISHLVPLGYQISKSYIILQLEQGKELWREGREFLQDQNPDRESALKKKHMISMHPIIRKDVSTSMTMENSLILEDPFECNDSGEDCTDSSTITQCLLTHSGKKPCVSKQCGKSLRNLLSPKPHRQIHTKGKSYQCNLCEKAYTNCFHLRRHKMTHTGERPYACHLCGKAFTQCYHLRRHEKTHTGERPYSCHLCGKAFTQCSHLRRHEKTHTGERPYKCHQCGKAFIQSFNLRRHERTHLGKNVMNVIKVGKPLVKTLALEETK</sequence>
<accession>A0A2J8IK50</accession>
<proteinExistence type="predicted"/>
<evidence type="ECO:0000313" key="14">
    <source>
        <dbReference type="Proteomes" id="UP000236370"/>
    </source>
</evidence>
<evidence type="ECO:0000313" key="13">
    <source>
        <dbReference type="EMBL" id="PNI10895.1"/>
    </source>
</evidence>
<evidence type="ECO:0000256" key="8">
    <source>
        <dbReference type="ARBA" id="ARBA00023163"/>
    </source>
</evidence>
<organism evidence="13 14">
    <name type="scientific">Pan troglodytes</name>
    <name type="common">Chimpanzee</name>
    <dbReference type="NCBI Taxonomy" id="9598"/>
    <lineage>
        <taxon>Eukaryota</taxon>
        <taxon>Metazoa</taxon>
        <taxon>Chordata</taxon>
        <taxon>Craniata</taxon>
        <taxon>Vertebrata</taxon>
        <taxon>Euteleostomi</taxon>
        <taxon>Mammalia</taxon>
        <taxon>Eutheria</taxon>
        <taxon>Euarchontoglires</taxon>
        <taxon>Primates</taxon>
        <taxon>Haplorrhini</taxon>
        <taxon>Catarrhini</taxon>
        <taxon>Hominidae</taxon>
        <taxon>Pan</taxon>
    </lineage>
</organism>
<dbReference type="AlphaFoldDB" id="A0A2J8IK50"/>
<dbReference type="Pfam" id="PF01352">
    <property type="entry name" value="KRAB"/>
    <property type="match status" value="1"/>
</dbReference>
<keyword evidence="8" id="KW-0804">Transcription</keyword>
<dbReference type="InterPro" id="IPR001909">
    <property type="entry name" value="KRAB"/>
</dbReference>
<dbReference type="InterPro" id="IPR036051">
    <property type="entry name" value="KRAB_dom_sf"/>
</dbReference>
<dbReference type="CDD" id="cd07765">
    <property type="entry name" value="KRAB_A-box"/>
    <property type="match status" value="1"/>
</dbReference>
<keyword evidence="9" id="KW-0539">Nucleus</keyword>
<feature type="domain" description="C2H2-type" evidence="11">
    <location>
        <begin position="256"/>
        <end position="283"/>
    </location>
</feature>
<evidence type="ECO:0000256" key="9">
    <source>
        <dbReference type="ARBA" id="ARBA00023242"/>
    </source>
</evidence>
<keyword evidence="4 10" id="KW-0863">Zinc-finger</keyword>
<dbReference type="PROSITE" id="PS50157">
    <property type="entry name" value="ZINC_FINGER_C2H2_2"/>
    <property type="match status" value="4"/>
</dbReference>
<evidence type="ECO:0000256" key="5">
    <source>
        <dbReference type="ARBA" id="ARBA00022833"/>
    </source>
</evidence>
<dbReference type="GO" id="GO:0008270">
    <property type="term" value="F:zinc ion binding"/>
    <property type="evidence" value="ECO:0007669"/>
    <property type="project" value="UniProtKB-KW"/>
</dbReference>
<reference evidence="13 14" key="1">
    <citation type="submission" date="2017-12" db="EMBL/GenBank/DDBJ databases">
        <title>High-resolution comparative analysis of great ape genomes.</title>
        <authorList>
            <person name="Pollen A."/>
            <person name="Hastie A."/>
            <person name="Hormozdiari F."/>
            <person name="Dougherty M."/>
            <person name="Liu R."/>
            <person name="Chaisson M."/>
            <person name="Hoppe E."/>
            <person name="Hill C."/>
            <person name="Pang A."/>
            <person name="Hillier L."/>
            <person name="Baker C."/>
            <person name="Armstrong J."/>
            <person name="Shendure J."/>
            <person name="Paten B."/>
            <person name="Wilson R."/>
            <person name="Chao H."/>
            <person name="Schneider V."/>
            <person name="Ventura M."/>
            <person name="Kronenberg Z."/>
            <person name="Murali S."/>
            <person name="Gordon D."/>
            <person name="Cantsilieris S."/>
            <person name="Munson K."/>
            <person name="Nelson B."/>
            <person name="Raja A."/>
            <person name="Underwood J."/>
            <person name="Diekhans M."/>
            <person name="Fiddes I."/>
            <person name="Haussler D."/>
            <person name="Eichler E."/>
        </authorList>
    </citation>
    <scope>NUCLEOTIDE SEQUENCE [LARGE SCALE GENOMIC DNA]</scope>
    <source>
        <strain evidence="13">Yerkes chimp pedigree #C0471</strain>
    </source>
</reference>
<keyword evidence="5" id="KW-0862">Zinc</keyword>
<evidence type="ECO:0000256" key="6">
    <source>
        <dbReference type="ARBA" id="ARBA00023015"/>
    </source>
</evidence>
<keyword evidence="3" id="KW-0677">Repeat</keyword>
<name>A0A2J8IK50_PANTR</name>
<gene>
    <name evidence="13" type="ORF">CK820_G0056453</name>
</gene>
<keyword evidence="2" id="KW-0479">Metal-binding</keyword>
<dbReference type="GO" id="GO:0003677">
    <property type="term" value="F:DNA binding"/>
    <property type="evidence" value="ECO:0007669"/>
    <property type="project" value="UniProtKB-KW"/>
</dbReference>
<comment type="subcellular location">
    <subcellularLocation>
        <location evidence="1">Nucleus</location>
    </subcellularLocation>
</comment>
<evidence type="ECO:0000256" key="10">
    <source>
        <dbReference type="PROSITE-ProRule" id="PRU00042"/>
    </source>
</evidence>
<dbReference type="PROSITE" id="PS00028">
    <property type="entry name" value="ZINC_FINGER_C2H2_1"/>
    <property type="match status" value="4"/>
</dbReference>
<dbReference type="FunFam" id="3.30.160.60:FF:000787">
    <property type="entry name" value="Zinc finger protein 784"/>
    <property type="match status" value="1"/>
</dbReference>
<dbReference type="Gene3D" id="6.10.140.140">
    <property type="match status" value="1"/>
</dbReference>
<dbReference type="SUPFAM" id="SSF57667">
    <property type="entry name" value="beta-beta-alpha zinc fingers"/>
    <property type="match status" value="3"/>
</dbReference>
<dbReference type="Pfam" id="PF00096">
    <property type="entry name" value="zf-C2H2"/>
    <property type="match status" value="4"/>
</dbReference>
<evidence type="ECO:0000256" key="7">
    <source>
        <dbReference type="ARBA" id="ARBA00023125"/>
    </source>
</evidence>
<keyword evidence="7" id="KW-0238">DNA-binding</keyword>
<feature type="domain" description="KRAB" evidence="12">
    <location>
        <begin position="7"/>
        <end position="78"/>
    </location>
</feature>
<dbReference type="SMART" id="SM00355">
    <property type="entry name" value="ZnF_C2H2"/>
    <property type="match status" value="5"/>
</dbReference>
<feature type="domain" description="C2H2-type" evidence="11">
    <location>
        <begin position="228"/>
        <end position="255"/>
    </location>
</feature>
<dbReference type="PANTHER" id="PTHR24381:SF390">
    <property type="entry name" value="ZINC FINGER PROTEIN 37 HOMOLOG"/>
    <property type="match status" value="1"/>
</dbReference>